<feature type="disulfide bond" evidence="17">
    <location>
        <begin position="69"/>
        <end position="84"/>
    </location>
</feature>
<dbReference type="SMART" id="SM00130">
    <property type="entry name" value="KR"/>
    <property type="match status" value="1"/>
</dbReference>
<gene>
    <name evidence="23" type="ORF">GSLYS_00018165001</name>
</gene>
<dbReference type="SUPFAM" id="SSF56487">
    <property type="entry name" value="SRCR-like"/>
    <property type="match status" value="6"/>
</dbReference>
<dbReference type="InterPro" id="IPR013806">
    <property type="entry name" value="Kringle-like"/>
</dbReference>
<keyword evidence="11" id="KW-1133">Transmembrane helix</keyword>
<dbReference type="PRINTS" id="PR00261">
    <property type="entry name" value="LDLRECEPTOR"/>
</dbReference>
<dbReference type="CDD" id="cd00108">
    <property type="entry name" value="KR"/>
    <property type="match status" value="1"/>
</dbReference>
<dbReference type="Gene3D" id="4.10.400.10">
    <property type="entry name" value="Low-density Lipoprotein Receptor"/>
    <property type="match status" value="4"/>
</dbReference>
<dbReference type="SMART" id="SM00192">
    <property type="entry name" value="LDLa"/>
    <property type="match status" value="4"/>
</dbReference>
<evidence type="ECO:0000256" key="7">
    <source>
        <dbReference type="ARBA" id="ARBA00022729"/>
    </source>
</evidence>
<comment type="caution">
    <text evidence="18">Lacks conserved residue(s) required for the propagation of feature annotation.</text>
</comment>
<dbReference type="InterPro" id="IPR023415">
    <property type="entry name" value="LDLR_class-A_CS"/>
</dbReference>
<dbReference type="PROSITE" id="PS01209">
    <property type="entry name" value="LDLRA_1"/>
    <property type="match status" value="3"/>
</dbReference>
<feature type="disulfide bond" evidence="18">
    <location>
        <begin position="536"/>
        <end position="546"/>
    </location>
</feature>
<name>A0AAV2IDJ4_LYMST</name>
<dbReference type="InterPro" id="IPR038178">
    <property type="entry name" value="Kringle_sf"/>
</dbReference>
<evidence type="ECO:0000256" key="15">
    <source>
        <dbReference type="ARBA" id="ARBA00023180"/>
    </source>
</evidence>
<dbReference type="InterPro" id="IPR016187">
    <property type="entry name" value="CTDL_fold"/>
</dbReference>
<dbReference type="PRINTS" id="PR00258">
    <property type="entry name" value="SPERACTRCPTR"/>
</dbReference>
<dbReference type="GO" id="GO:0016020">
    <property type="term" value="C:membrane"/>
    <property type="evidence" value="ECO:0007669"/>
    <property type="project" value="UniProtKB-SubCell"/>
</dbReference>
<keyword evidence="7" id="KW-0732">Signal</keyword>
<dbReference type="CDD" id="cd00112">
    <property type="entry name" value="LDLa"/>
    <property type="match status" value="4"/>
</dbReference>
<dbReference type="SMART" id="SM00202">
    <property type="entry name" value="SR"/>
    <property type="match status" value="5"/>
</dbReference>
<keyword evidence="12" id="KW-0472">Membrane</keyword>
<dbReference type="SUPFAM" id="SSF57414">
    <property type="entry name" value="Hairpin loop containing domain-like"/>
    <property type="match status" value="2"/>
</dbReference>
<evidence type="ECO:0000259" key="21">
    <source>
        <dbReference type="PROSITE" id="PS50287"/>
    </source>
</evidence>
<feature type="domain" description="Apple" evidence="22">
    <location>
        <begin position="1041"/>
        <end position="1127"/>
    </location>
</feature>
<feature type="disulfide bond" evidence="18">
    <location>
        <begin position="690"/>
        <end position="700"/>
    </location>
</feature>
<dbReference type="InterPro" id="IPR001190">
    <property type="entry name" value="SRCR"/>
</dbReference>
<evidence type="ECO:0000313" key="23">
    <source>
        <dbReference type="EMBL" id="CAL1544670.1"/>
    </source>
</evidence>
<dbReference type="SUPFAM" id="SSF57424">
    <property type="entry name" value="LDL receptor-like module"/>
    <property type="match status" value="4"/>
</dbReference>
<evidence type="ECO:0000256" key="1">
    <source>
        <dbReference type="ARBA" id="ARBA00004167"/>
    </source>
</evidence>
<dbReference type="SUPFAM" id="SSF57440">
    <property type="entry name" value="Kringle-like"/>
    <property type="match status" value="1"/>
</dbReference>
<dbReference type="PANTHER" id="PTHR19331:SF465">
    <property type="entry name" value="EGG PEPTIDE SPERACT RECEPTOR"/>
    <property type="match status" value="1"/>
</dbReference>
<keyword evidence="5" id="KW-0645">Protease</keyword>
<dbReference type="Gene3D" id="2.40.20.10">
    <property type="entry name" value="Plasminogen Kringle 4"/>
    <property type="match status" value="1"/>
</dbReference>
<dbReference type="PROSITE" id="PS50041">
    <property type="entry name" value="C_TYPE_LECTIN_2"/>
    <property type="match status" value="1"/>
</dbReference>
<keyword evidence="24" id="KW-1185">Reference proteome</keyword>
<dbReference type="PROSITE" id="PS50287">
    <property type="entry name" value="SRCR_2"/>
    <property type="match status" value="6"/>
</dbReference>
<dbReference type="Pfam" id="PF00051">
    <property type="entry name" value="Kringle"/>
    <property type="match status" value="1"/>
</dbReference>
<dbReference type="InterPro" id="IPR000001">
    <property type="entry name" value="Kringle"/>
</dbReference>
<keyword evidence="8" id="KW-0677">Repeat</keyword>
<dbReference type="EMBL" id="CAXITT010000637">
    <property type="protein sequence ID" value="CAL1544670.1"/>
    <property type="molecule type" value="Genomic_DNA"/>
</dbReference>
<keyword evidence="13 18" id="KW-1015">Disulfide bond</keyword>
<feature type="domain" description="SRCR" evidence="21">
    <location>
        <begin position="1169"/>
        <end position="1213"/>
    </location>
</feature>
<evidence type="ECO:0000256" key="2">
    <source>
        <dbReference type="ARBA" id="ARBA00004613"/>
    </source>
</evidence>
<dbReference type="GO" id="GO:0005576">
    <property type="term" value="C:extracellular region"/>
    <property type="evidence" value="ECO:0007669"/>
    <property type="project" value="UniProtKB-SubCell"/>
</dbReference>
<feature type="disulfide bond" evidence="18">
    <location>
        <begin position="276"/>
        <end position="337"/>
    </location>
</feature>
<dbReference type="FunFam" id="2.40.20.10:FF:000001">
    <property type="entry name" value="Urokinase-type plasminogen activator"/>
    <property type="match status" value="1"/>
</dbReference>
<comment type="subcellular location">
    <subcellularLocation>
        <location evidence="1">Membrane</location>
        <topology evidence="1">Single-pass membrane protein</topology>
    </subcellularLocation>
    <subcellularLocation>
        <location evidence="2">Secreted</location>
    </subcellularLocation>
</comment>
<dbReference type="InterPro" id="IPR036055">
    <property type="entry name" value="LDL_receptor-like_sf"/>
</dbReference>
<evidence type="ECO:0000256" key="11">
    <source>
        <dbReference type="ARBA" id="ARBA00022989"/>
    </source>
</evidence>
<evidence type="ECO:0000259" key="19">
    <source>
        <dbReference type="PROSITE" id="PS50041"/>
    </source>
</evidence>
<feature type="disulfide bond" evidence="17">
    <location>
        <begin position="1026"/>
        <end position="1041"/>
    </location>
</feature>
<evidence type="ECO:0000259" key="22">
    <source>
        <dbReference type="PROSITE" id="PS50948"/>
    </source>
</evidence>
<feature type="disulfide bond" evidence="17">
    <location>
        <begin position="57"/>
        <end position="75"/>
    </location>
</feature>
<organism evidence="23 24">
    <name type="scientific">Lymnaea stagnalis</name>
    <name type="common">Great pond snail</name>
    <name type="synonym">Helix stagnalis</name>
    <dbReference type="NCBI Taxonomy" id="6523"/>
    <lineage>
        <taxon>Eukaryota</taxon>
        <taxon>Metazoa</taxon>
        <taxon>Spiralia</taxon>
        <taxon>Lophotrochozoa</taxon>
        <taxon>Mollusca</taxon>
        <taxon>Gastropoda</taxon>
        <taxon>Heterobranchia</taxon>
        <taxon>Euthyneura</taxon>
        <taxon>Panpulmonata</taxon>
        <taxon>Hygrophila</taxon>
        <taxon>Lymnaeoidea</taxon>
        <taxon>Lymnaeidae</taxon>
        <taxon>Lymnaea</taxon>
    </lineage>
</organism>
<dbReference type="SMART" id="SM00034">
    <property type="entry name" value="CLECT"/>
    <property type="match status" value="1"/>
</dbReference>
<dbReference type="GO" id="GO:0006508">
    <property type="term" value="P:proteolysis"/>
    <property type="evidence" value="ECO:0007669"/>
    <property type="project" value="UniProtKB-KW"/>
</dbReference>
<dbReference type="PANTHER" id="PTHR19331">
    <property type="entry name" value="SCAVENGER RECEPTOR DOMAIN-CONTAINING"/>
    <property type="match status" value="1"/>
</dbReference>
<protein>
    <recommendedName>
        <fullName evidence="25">Neurotrypsin</fullName>
    </recommendedName>
</protein>
<keyword evidence="6" id="KW-0812">Transmembrane</keyword>
<dbReference type="Gene3D" id="3.10.250.10">
    <property type="entry name" value="SRCR-like domain"/>
    <property type="match status" value="6"/>
</dbReference>
<feature type="domain" description="SRCR" evidence="21">
    <location>
        <begin position="238"/>
        <end position="338"/>
    </location>
</feature>
<evidence type="ECO:0000256" key="12">
    <source>
        <dbReference type="ARBA" id="ARBA00023136"/>
    </source>
</evidence>
<dbReference type="FunFam" id="3.10.250.10:FF:000007">
    <property type="entry name" value="Soluble scavenger receptor cysteine-rich domain-containing protein SSC5D"/>
    <property type="match status" value="2"/>
</dbReference>
<dbReference type="AlphaFoldDB" id="A0AAV2IDJ4"/>
<dbReference type="FunFam" id="3.10.250.10:FF:000016">
    <property type="entry name" value="Scavenger receptor cysteine-rich protein type 12"/>
    <property type="match status" value="2"/>
</dbReference>
<dbReference type="Pfam" id="PF00057">
    <property type="entry name" value="Ldl_recept_a"/>
    <property type="match status" value="4"/>
</dbReference>
<evidence type="ECO:0000256" key="3">
    <source>
        <dbReference type="ARBA" id="ARBA00022525"/>
    </source>
</evidence>
<dbReference type="PROSITE" id="PS50068">
    <property type="entry name" value="LDLRA_2"/>
    <property type="match status" value="4"/>
</dbReference>
<feature type="disulfide bond" evidence="18">
    <location>
        <begin position="263"/>
        <end position="327"/>
    </location>
</feature>
<feature type="domain" description="Kringle" evidence="20">
    <location>
        <begin position="909"/>
        <end position="984"/>
    </location>
</feature>
<keyword evidence="10" id="KW-0720">Serine protease</keyword>
<evidence type="ECO:0000313" key="24">
    <source>
        <dbReference type="Proteomes" id="UP001497497"/>
    </source>
</evidence>
<feature type="disulfide bond" evidence="16">
    <location>
        <begin position="956"/>
        <end position="979"/>
    </location>
</feature>
<dbReference type="CDD" id="cd00037">
    <property type="entry name" value="CLECT"/>
    <property type="match status" value="1"/>
</dbReference>
<reference evidence="23 24" key="1">
    <citation type="submission" date="2024-04" db="EMBL/GenBank/DDBJ databases">
        <authorList>
            <consortium name="Genoscope - CEA"/>
            <person name="William W."/>
        </authorList>
    </citation>
    <scope>NUCLEOTIDE SEQUENCE [LARGE SCALE GENOMIC DNA]</scope>
</reference>
<feature type="domain" description="SRCR" evidence="21">
    <location>
        <begin position="467"/>
        <end position="567"/>
    </location>
</feature>
<dbReference type="Gene3D" id="3.50.4.10">
    <property type="entry name" value="Hepatocyte Growth Factor"/>
    <property type="match status" value="1"/>
</dbReference>
<dbReference type="GO" id="GO:0008236">
    <property type="term" value="F:serine-type peptidase activity"/>
    <property type="evidence" value="ECO:0007669"/>
    <property type="project" value="UniProtKB-KW"/>
</dbReference>
<dbReference type="FunFam" id="3.10.250.10:FF:000011">
    <property type="entry name" value="Scavenger receptor class A member 5"/>
    <property type="match status" value="1"/>
</dbReference>
<dbReference type="FunFam" id="4.10.400.10:FF:000065">
    <property type="entry name" value="Transmembrane protease serine 7"/>
    <property type="match status" value="2"/>
</dbReference>
<feature type="disulfide bond" evidence="17">
    <location>
        <begin position="1149"/>
        <end position="1164"/>
    </location>
</feature>
<feature type="disulfide bond" evidence="17">
    <location>
        <begin position="218"/>
        <end position="233"/>
    </location>
</feature>
<proteinExistence type="predicted"/>
<dbReference type="PRINTS" id="PR00018">
    <property type="entry name" value="KRINGLE"/>
</dbReference>
<evidence type="ECO:0000256" key="8">
    <source>
        <dbReference type="ARBA" id="ARBA00022737"/>
    </source>
</evidence>
<feature type="disulfide bond" evidence="17">
    <location>
        <begin position="206"/>
        <end position="224"/>
    </location>
</feature>
<dbReference type="Pfam" id="PF00530">
    <property type="entry name" value="SRCR"/>
    <property type="match status" value="6"/>
</dbReference>
<dbReference type="InterPro" id="IPR001304">
    <property type="entry name" value="C-type_lectin-like"/>
</dbReference>
<keyword evidence="3" id="KW-0964">Secreted</keyword>
<evidence type="ECO:0000256" key="13">
    <source>
        <dbReference type="ARBA" id="ARBA00023157"/>
    </source>
</evidence>
<keyword evidence="14" id="KW-0675">Receptor</keyword>
<feature type="disulfide bond" evidence="18">
    <location>
        <begin position="492"/>
        <end position="556"/>
    </location>
</feature>
<keyword evidence="9" id="KW-0378">Hydrolase</keyword>
<dbReference type="PROSITE" id="PS00021">
    <property type="entry name" value="KRINGLE_1"/>
    <property type="match status" value="1"/>
</dbReference>
<dbReference type="InterPro" id="IPR036772">
    <property type="entry name" value="SRCR-like_dom_sf"/>
</dbReference>
<keyword evidence="4 16" id="KW-0420">Kringle</keyword>
<evidence type="ECO:0000256" key="6">
    <source>
        <dbReference type="ARBA" id="ARBA00022692"/>
    </source>
</evidence>
<feature type="domain" description="SRCR" evidence="21">
    <location>
        <begin position="352"/>
        <end position="454"/>
    </location>
</feature>
<feature type="disulfide bond" evidence="18">
    <location>
        <begin position="505"/>
        <end position="566"/>
    </location>
</feature>
<dbReference type="InterPro" id="IPR002172">
    <property type="entry name" value="LDrepeatLR_classA_rpt"/>
</dbReference>
<feature type="domain" description="C-type lectin" evidence="19">
    <location>
        <begin position="733"/>
        <end position="883"/>
    </location>
</feature>
<evidence type="ECO:0000259" key="20">
    <source>
        <dbReference type="PROSITE" id="PS50070"/>
    </source>
</evidence>
<dbReference type="Pfam" id="PF00024">
    <property type="entry name" value="PAN_1"/>
    <property type="match status" value="1"/>
</dbReference>
<dbReference type="PROSITE" id="PS50070">
    <property type="entry name" value="KRINGLE_2"/>
    <property type="match status" value="1"/>
</dbReference>
<accession>A0AAV2IDJ4</accession>
<evidence type="ECO:0000256" key="5">
    <source>
        <dbReference type="ARBA" id="ARBA00022670"/>
    </source>
</evidence>
<dbReference type="InterPro" id="IPR016186">
    <property type="entry name" value="C-type_lectin-like/link_sf"/>
</dbReference>
<evidence type="ECO:0008006" key="25">
    <source>
        <dbReference type="Google" id="ProtNLM"/>
    </source>
</evidence>
<dbReference type="InterPro" id="IPR003609">
    <property type="entry name" value="Pan_app"/>
</dbReference>
<dbReference type="CDD" id="cd01099">
    <property type="entry name" value="PAN_AP_HGF"/>
    <property type="match status" value="1"/>
</dbReference>
<feature type="disulfide bond" evidence="18">
    <location>
        <begin position="163"/>
        <end position="173"/>
    </location>
</feature>
<evidence type="ECO:0000256" key="9">
    <source>
        <dbReference type="ARBA" id="ARBA00022801"/>
    </source>
</evidence>
<feature type="disulfide bond" evidence="17">
    <location>
        <begin position="199"/>
        <end position="211"/>
    </location>
</feature>
<feature type="disulfide bond" evidence="17">
    <location>
        <begin position="1137"/>
        <end position="1155"/>
    </location>
</feature>
<dbReference type="Pfam" id="PF00059">
    <property type="entry name" value="Lectin_C"/>
    <property type="match status" value="1"/>
</dbReference>
<sequence length="1213" mass="135830">MCMASTLYICRSFFYNSISKRCHLSEYNFHNGKITPSPIYDYYELTSQLSCEGKFVCDNGYCVDQSTKCDGRDDCMDLSDERNCGKGEPDVSVALVGKEEHAGTVEVTFMGTKGVICDDEWSLEDATVVCKMLGYRAAEQALKFNHFDYPLEGSVFLLDNVNCHGNETSLNQCAKGPWKTHDCNPYEIAGVVCQAEKACPPEKFKCKNKSCVKADVLCDQKNDCADNSDELSCNSVLYRLVNGSSRSEGRLEVIRNGLKGTVCDDSWDEANAAVICRKMGFRYGGQVMIKSHFGEGAGPIWLDNVRCNGKEDSLENCAHEGWGKSDCDHSEDVGVKCYLTFSFHYISVPFTVSLTGGSSPSEGDVIVTFRGVQYRICDDEWDVMDANVICNMLNYSDGGLPTEKSFFESSNSLDYLFDNVECKGTESHISLCVGNVGTDKHDCIQNEAAGVQCKVKAPVTSPPGVLYRLVNGSSRREGRLEVIRNGLKGTVCDDSWDEANAAVICRKMGFRYGGQVMIKSHFGEGAGPIWLDNVRCNGKEDSLENCAHEGWGKSDCDHSEDVGVKCYLSPRNIVPIMTTTLRTMRFSTETTHSARPRLTTRPALEITSNSPLVPFTVSLTGGSSPSEGDVIVTFRGVQYRICDDEWDVMDANVICNMLNYSGALAHTGSNESLPHDKYWTAEILMDDTRCLGNERTLQECPYKSKNNCGLTDVASVTCADNVGCPDGWQSGFGKCYTFYTNANNFQQATNYCADMNASLVNIDSYEENHFLSNILKNSMPFIHQWYTGGRKAGNVWKWEKRTPNTLNSRTRNVTRESSPSLFRTVRSSINQLKWFPGWPSHNNLHSEPADQTKHECLTLSDQYKDTSNGITTLDYFFWKADLCMKPGSINFICQYELEVEQTSKVKAKECYIGKGLSYRGFASVTEKGTRCLSWAGSSKVNDKTHPRKGLGYHNYCRNPDGDSRPWCWIDHDKNYFRFCNLQKCSDIVQTTATVPFINVGSPLLNCPKDEFYCVEQKKCIPGAFRCDNSIDCTSGEDEQGCEYALTKFHLIRSHTLVLSDPLKTLSFASYIYLNEEKCAKMCMASTLYICRSFFYNSISKRCHLSEYNFHNGKITHSPIYDYYELTSQSCPPEKFQCRNKFCVKAEVVCDRKNDCADNSDELSCNSVLYRLVNGSSRSEGRLEVIRNGLKGTVCDDSWDEANAAVICRKMGFR</sequence>
<feature type="disulfide bond" evidence="18">
    <location>
        <begin position="307"/>
        <end position="317"/>
    </location>
</feature>
<dbReference type="Proteomes" id="UP001497497">
    <property type="component" value="Unassembled WGS sequence"/>
</dbReference>
<evidence type="ECO:0000256" key="16">
    <source>
        <dbReference type="PROSITE-ProRule" id="PRU00121"/>
    </source>
</evidence>
<feature type="domain" description="SRCR" evidence="21">
    <location>
        <begin position="617"/>
        <end position="719"/>
    </location>
</feature>
<evidence type="ECO:0000256" key="17">
    <source>
        <dbReference type="PROSITE-ProRule" id="PRU00124"/>
    </source>
</evidence>
<comment type="caution">
    <text evidence="23">The sequence shown here is derived from an EMBL/GenBank/DDBJ whole genome shotgun (WGS) entry which is preliminary data.</text>
</comment>
<dbReference type="Gene3D" id="3.10.100.10">
    <property type="entry name" value="Mannose-Binding Protein A, subunit A"/>
    <property type="match status" value="1"/>
</dbReference>
<keyword evidence="15" id="KW-0325">Glycoprotein</keyword>
<dbReference type="PROSITE" id="PS50948">
    <property type="entry name" value="PAN"/>
    <property type="match status" value="1"/>
</dbReference>
<dbReference type="SUPFAM" id="SSF56436">
    <property type="entry name" value="C-type lectin-like"/>
    <property type="match status" value="1"/>
</dbReference>
<dbReference type="InterPro" id="IPR018056">
    <property type="entry name" value="Kringle_CS"/>
</dbReference>
<evidence type="ECO:0000256" key="14">
    <source>
        <dbReference type="ARBA" id="ARBA00023170"/>
    </source>
</evidence>
<evidence type="ECO:0000256" key="4">
    <source>
        <dbReference type="ARBA" id="ARBA00022572"/>
    </source>
</evidence>
<evidence type="ECO:0000256" key="18">
    <source>
        <dbReference type="PROSITE-ProRule" id="PRU00196"/>
    </source>
</evidence>
<evidence type="ECO:0000256" key="10">
    <source>
        <dbReference type="ARBA" id="ARBA00022825"/>
    </source>
</evidence>
<feature type="domain" description="SRCR" evidence="21">
    <location>
        <begin position="93"/>
        <end position="194"/>
    </location>
</feature>
<feature type="disulfide bond" evidence="17">
    <location>
        <begin position="1130"/>
        <end position="1142"/>
    </location>
</feature>
<feature type="disulfide bond" evidence="18">
    <location>
        <begin position="422"/>
        <end position="432"/>
    </location>
</feature>